<name>A0A0B7HPE0_9FLAO</name>
<organism evidence="1 2">
    <name type="scientific">Capnocytophaga cynodegmi</name>
    <dbReference type="NCBI Taxonomy" id="28189"/>
    <lineage>
        <taxon>Bacteria</taxon>
        <taxon>Pseudomonadati</taxon>
        <taxon>Bacteroidota</taxon>
        <taxon>Flavobacteriia</taxon>
        <taxon>Flavobacteriales</taxon>
        <taxon>Flavobacteriaceae</taxon>
        <taxon>Capnocytophaga</taxon>
    </lineage>
</organism>
<dbReference type="EMBL" id="CDOG01000028">
    <property type="protein sequence ID" value="CEN39353.1"/>
    <property type="molecule type" value="Genomic_DNA"/>
</dbReference>
<evidence type="ECO:0000313" key="1">
    <source>
        <dbReference type="EMBL" id="CEN39353.1"/>
    </source>
</evidence>
<evidence type="ECO:0000313" key="2">
    <source>
        <dbReference type="Proteomes" id="UP000038083"/>
    </source>
</evidence>
<sequence length="82" mass="8940">MYDKVNDQVSAVAFSVAKGTQGSPEFTGQEMFRGTMYGRGLNVENSVYTPKIDSALQDEIFAIGQSIMNPEPQETKADDTSV</sequence>
<protein>
    <submittedName>
        <fullName evidence="1">Uncharacterized protein</fullName>
    </submittedName>
</protein>
<dbReference type="AlphaFoldDB" id="A0A0B7HPE0"/>
<dbReference type="OrthoDB" id="9947837at2"/>
<dbReference type="RefSeq" id="WP_018279760.1">
    <property type="nucleotide sequence ID" value="NZ_CDOF01000062.1"/>
</dbReference>
<accession>A0A0B7HPE0</accession>
<gene>
    <name evidence="1" type="ORF">CCYN74_340014</name>
</gene>
<proteinExistence type="predicted"/>
<dbReference type="Proteomes" id="UP000038083">
    <property type="component" value="Unassembled WGS sequence"/>
</dbReference>
<reference evidence="1 2" key="1">
    <citation type="submission" date="2015-01" db="EMBL/GenBank/DDBJ databases">
        <authorList>
            <person name="MANFREDI Pablo"/>
        </authorList>
    </citation>
    <scope>NUCLEOTIDE SEQUENCE [LARGE SCALE GENOMIC DNA]</scope>
    <source>
        <strain evidence="1 2">Ccy74</strain>
    </source>
</reference>